<gene>
    <name evidence="3" type="ORF">Q8A57_04625</name>
</gene>
<dbReference type="InterPro" id="IPR045010">
    <property type="entry name" value="MDR_fam"/>
</dbReference>
<dbReference type="CDD" id="cd05288">
    <property type="entry name" value="PGDH"/>
    <property type="match status" value="1"/>
</dbReference>
<accession>A0AAW8B1K5</accession>
<dbReference type="EMBL" id="JAUUUU010000002">
    <property type="protein sequence ID" value="MDP1520248.1"/>
    <property type="molecule type" value="Genomic_DNA"/>
</dbReference>
<dbReference type="PANTHER" id="PTHR43205:SF7">
    <property type="entry name" value="PROSTAGLANDIN REDUCTASE 1"/>
    <property type="match status" value="1"/>
</dbReference>
<evidence type="ECO:0000313" key="4">
    <source>
        <dbReference type="Proteomes" id="UP001178354"/>
    </source>
</evidence>
<reference evidence="3" key="2">
    <citation type="submission" date="2023-08" db="EMBL/GenBank/DDBJ databases">
        <authorList>
            <person name="Luo J."/>
        </authorList>
    </citation>
    <scope>NUCLEOTIDE SEQUENCE</scope>
    <source>
        <strain evidence="3">DSM 25064</strain>
    </source>
</reference>
<organism evidence="3 4">
    <name type="scientific">Porticoccus litoralis</name>
    <dbReference type="NCBI Taxonomy" id="434086"/>
    <lineage>
        <taxon>Bacteria</taxon>
        <taxon>Pseudomonadati</taxon>
        <taxon>Pseudomonadota</taxon>
        <taxon>Gammaproteobacteria</taxon>
        <taxon>Cellvibrionales</taxon>
        <taxon>Porticoccaceae</taxon>
        <taxon>Porticoccus</taxon>
    </lineage>
</organism>
<evidence type="ECO:0000313" key="3">
    <source>
        <dbReference type="EMBL" id="MDP1520248.1"/>
    </source>
</evidence>
<dbReference type="SUPFAM" id="SSF50129">
    <property type="entry name" value="GroES-like"/>
    <property type="match status" value="1"/>
</dbReference>
<dbReference type="FunFam" id="3.40.50.720:FF:000121">
    <property type="entry name" value="Prostaglandin reductase 2"/>
    <property type="match status" value="1"/>
</dbReference>
<dbReference type="GO" id="GO:0016628">
    <property type="term" value="F:oxidoreductase activity, acting on the CH-CH group of donors, NAD or NADP as acceptor"/>
    <property type="evidence" value="ECO:0007669"/>
    <property type="project" value="InterPro"/>
</dbReference>
<dbReference type="SMART" id="SM00829">
    <property type="entry name" value="PKS_ER"/>
    <property type="match status" value="1"/>
</dbReference>
<dbReference type="InterPro" id="IPR013149">
    <property type="entry name" value="ADH-like_C"/>
</dbReference>
<reference evidence="3" key="1">
    <citation type="journal article" date="2010" name="Int. J. Syst. Evol. Microbiol.">
        <title>Porticoccus litoralis gen. nov., sp. nov., a gammaproteobacterium isolated from the Yellow Sea.</title>
        <authorList>
            <person name="Oh H.M."/>
            <person name="Kim H."/>
            <person name="Kim K.M."/>
            <person name="Min G.S."/>
            <person name="Cho J.C."/>
        </authorList>
    </citation>
    <scope>NUCLEOTIDE SEQUENCE</scope>
    <source>
        <strain evidence="3">DSM 25064</strain>
    </source>
</reference>
<comment type="caution">
    <text evidence="3">The sequence shown here is derived from an EMBL/GenBank/DDBJ whole genome shotgun (WGS) entry which is preliminary data.</text>
</comment>
<dbReference type="AlphaFoldDB" id="A0AAW8B1K5"/>
<dbReference type="Gene3D" id="3.90.180.10">
    <property type="entry name" value="Medium-chain alcohol dehydrogenases, catalytic domain"/>
    <property type="match status" value="1"/>
</dbReference>
<dbReference type="Pfam" id="PF00107">
    <property type="entry name" value="ADH_zinc_N"/>
    <property type="match status" value="1"/>
</dbReference>
<dbReference type="InterPro" id="IPR036291">
    <property type="entry name" value="NAD(P)-bd_dom_sf"/>
</dbReference>
<feature type="domain" description="Enoyl reductase (ER)" evidence="2">
    <location>
        <begin position="20"/>
        <end position="333"/>
    </location>
</feature>
<dbReference type="RefSeq" id="WP_305169814.1">
    <property type="nucleotide sequence ID" value="NZ_JAUUUU010000002.1"/>
</dbReference>
<dbReference type="PANTHER" id="PTHR43205">
    <property type="entry name" value="PROSTAGLANDIN REDUCTASE"/>
    <property type="match status" value="1"/>
</dbReference>
<keyword evidence="1" id="KW-0560">Oxidoreductase</keyword>
<evidence type="ECO:0000259" key="2">
    <source>
        <dbReference type="SMART" id="SM00829"/>
    </source>
</evidence>
<dbReference type="Gene3D" id="3.40.50.720">
    <property type="entry name" value="NAD(P)-binding Rossmann-like Domain"/>
    <property type="match status" value="1"/>
</dbReference>
<dbReference type="Pfam" id="PF16884">
    <property type="entry name" value="ADH_N_2"/>
    <property type="match status" value="1"/>
</dbReference>
<sequence length="340" mass="36704">MQDKINRQVILTSRPSDIPQADNFSIDTSDIPTITEGEVLVRNIYLSVEPAMRGWVSAVANYSEPVPLGGVMRALTVGKVIESRHPDYGVGDIVTGMFGWQDYAAVDGDKVQRRVETNGLPISTALGILGINGVTAYFGLMDIGQPKQGETVVVSTAAGAVGSCVGQLAKLQGCQTVGITGGPEKVALCHEAFQYDHAIDYRSEDVDAALTTACPNGVDVYFDNTCGPISDAVMKHINVGARIVLCGTASITNWDPIPMGPRVQRQLLVKRARMQGFLVFDYNDRYGEAISALTPLIKADKLRYREDVLEGIDQAPDAIASLYRGDNLGKRLIRIANESE</sequence>
<protein>
    <submittedName>
        <fullName evidence="3">NADP-dependent oxidoreductase</fullName>
    </submittedName>
</protein>
<name>A0AAW8B1K5_9GAMM</name>
<dbReference type="SUPFAM" id="SSF51735">
    <property type="entry name" value="NAD(P)-binding Rossmann-fold domains"/>
    <property type="match status" value="1"/>
</dbReference>
<dbReference type="InterPro" id="IPR011032">
    <property type="entry name" value="GroES-like_sf"/>
</dbReference>
<dbReference type="InterPro" id="IPR041694">
    <property type="entry name" value="ADH_N_2"/>
</dbReference>
<proteinExistence type="predicted"/>
<dbReference type="Proteomes" id="UP001178354">
    <property type="component" value="Unassembled WGS sequence"/>
</dbReference>
<evidence type="ECO:0000256" key="1">
    <source>
        <dbReference type="ARBA" id="ARBA00023002"/>
    </source>
</evidence>
<keyword evidence="4" id="KW-1185">Reference proteome</keyword>
<dbReference type="InterPro" id="IPR020843">
    <property type="entry name" value="ER"/>
</dbReference>